<name>A0ABR7H7Q3_9FIRM</name>
<evidence type="ECO:0000259" key="11">
    <source>
        <dbReference type="SMART" id="SM00861"/>
    </source>
</evidence>
<dbReference type="NCBIfam" id="NF003933">
    <property type="entry name" value="PRK05444.2-2"/>
    <property type="match status" value="1"/>
</dbReference>
<feature type="binding site" evidence="10">
    <location>
        <begin position="113"/>
        <end position="115"/>
    </location>
    <ligand>
        <name>thiamine diphosphate</name>
        <dbReference type="ChEBI" id="CHEBI:58937"/>
    </ligand>
</feature>
<dbReference type="PANTHER" id="PTHR43322:SF5">
    <property type="entry name" value="1-DEOXY-D-XYLULOSE-5-PHOSPHATE SYNTHASE, CHLOROPLASTIC"/>
    <property type="match status" value="1"/>
</dbReference>
<feature type="binding site" evidence="10">
    <location>
        <begin position="145"/>
        <end position="146"/>
    </location>
    <ligand>
        <name>thiamine diphosphate</name>
        <dbReference type="ChEBI" id="CHEBI:58937"/>
    </ligand>
</feature>
<feature type="binding site" evidence="10">
    <location>
        <position position="144"/>
    </location>
    <ligand>
        <name>Mg(2+)</name>
        <dbReference type="ChEBI" id="CHEBI:18420"/>
    </ligand>
</feature>
<dbReference type="GO" id="GO:0008661">
    <property type="term" value="F:1-deoxy-D-xylulose-5-phosphate synthase activity"/>
    <property type="evidence" value="ECO:0007669"/>
    <property type="project" value="UniProtKB-EC"/>
</dbReference>
<comment type="caution">
    <text evidence="12">The sequence shown here is derived from an EMBL/GenBank/DDBJ whole genome shotgun (WGS) entry which is preliminary data.</text>
</comment>
<evidence type="ECO:0000256" key="6">
    <source>
        <dbReference type="ARBA" id="ARBA00022842"/>
    </source>
</evidence>
<keyword evidence="5 10" id="KW-0479">Metal-binding</keyword>
<dbReference type="Proteomes" id="UP000634672">
    <property type="component" value="Unassembled WGS sequence"/>
</dbReference>
<feature type="domain" description="Transketolase-like pyrimidine-binding" evidence="11">
    <location>
        <begin position="314"/>
        <end position="478"/>
    </location>
</feature>
<dbReference type="HAMAP" id="MF_00315">
    <property type="entry name" value="DXP_synth"/>
    <property type="match status" value="1"/>
</dbReference>
<dbReference type="CDD" id="cd02007">
    <property type="entry name" value="TPP_DXS"/>
    <property type="match status" value="1"/>
</dbReference>
<dbReference type="SMART" id="SM00861">
    <property type="entry name" value="Transket_pyr"/>
    <property type="match status" value="1"/>
</dbReference>
<dbReference type="PANTHER" id="PTHR43322">
    <property type="entry name" value="1-D-DEOXYXYLULOSE 5-PHOSPHATE SYNTHASE-RELATED"/>
    <property type="match status" value="1"/>
</dbReference>
<dbReference type="InterPro" id="IPR009014">
    <property type="entry name" value="Transketo_C/PFOR_II"/>
</dbReference>
<proteinExistence type="inferred from homology"/>
<evidence type="ECO:0000256" key="4">
    <source>
        <dbReference type="ARBA" id="ARBA00022679"/>
    </source>
</evidence>
<dbReference type="Pfam" id="PF02780">
    <property type="entry name" value="Transketolase_C"/>
    <property type="match status" value="1"/>
</dbReference>
<gene>
    <name evidence="10" type="primary">dxs</name>
    <name evidence="12" type="ORF">H8S75_14690</name>
</gene>
<keyword evidence="8 10" id="KW-0786">Thiamine pyrophosphate</keyword>
<comment type="catalytic activity">
    <reaction evidence="10">
        <text>D-glyceraldehyde 3-phosphate + pyruvate + H(+) = 1-deoxy-D-xylulose 5-phosphate + CO2</text>
        <dbReference type="Rhea" id="RHEA:12605"/>
        <dbReference type="ChEBI" id="CHEBI:15361"/>
        <dbReference type="ChEBI" id="CHEBI:15378"/>
        <dbReference type="ChEBI" id="CHEBI:16526"/>
        <dbReference type="ChEBI" id="CHEBI:57792"/>
        <dbReference type="ChEBI" id="CHEBI:59776"/>
        <dbReference type="EC" id="2.2.1.7"/>
    </reaction>
</comment>
<sequence>MILELINGPEDIKKLTGKELDILRQEIRDFLIGKISRTGGHLASNLGVVELTMAIYLVFDLPKDKIIWDVGHQSYTHKILSGRKGEFDDLRQYGGMSGFPKRKESPCDAFDTGHSSTSISAGLGLAQARDVSGQDHFVVSVIGDGALTGGMAYEALNNAARMKKNFIIILNDNNMSISENVGGMSRYLNGIRTGDGYLDLKKYVTNVLSRIPVIGDELIDKISRTKNGIKQLLIPGMLFENMGITYLGPVDGHDVKALARALKEAKKLDHAVLVHVITKKGKGYEPAEKNPSRFHGVEPFDVLTGESKKEKKNPSYTDVFSKTICHLAEKDPKITAVTAAMPDGTGLKRFSRLYPDRFFDVGIAEEHAVTSAAGMAAGGLKPVVAVYSSFLQRGFDQILHDVCIQNLPVVFAVDRAGLVGSDGETHQGIFDLSFLSAIPNMSIFAPKNLWELKAGLEFAVSFGGPFAIRYPRGEAYRGLKEFNAPVEYGRGEMLYEEKDIALLAVGSMVSTGEHVREKLKSEGWSCTLANGRFVKPFDEELADRLAKNHWLIVTMEENVLQGGYGLMVTRYIHEHYPHVKVMNIAIPDGYVEHGNVSLLRKGLGIDSDSVIWRMKKEYLDTERQNMEWKTINTEEKKA</sequence>
<dbReference type="InterPro" id="IPR033248">
    <property type="entry name" value="Transketolase_C"/>
</dbReference>
<keyword evidence="9 10" id="KW-0414">Isoprene biosynthesis</keyword>
<feature type="binding site" evidence="10">
    <location>
        <position position="365"/>
    </location>
    <ligand>
        <name>thiamine diphosphate</name>
        <dbReference type="ChEBI" id="CHEBI:58937"/>
    </ligand>
</feature>
<comment type="cofactor">
    <cofactor evidence="10">
        <name>Mg(2+)</name>
        <dbReference type="ChEBI" id="CHEBI:18420"/>
    </cofactor>
    <text evidence="10">Binds 1 Mg(2+) ion per subunit.</text>
</comment>
<dbReference type="Pfam" id="PF13292">
    <property type="entry name" value="DXP_synthase_N"/>
    <property type="match status" value="1"/>
</dbReference>
<comment type="function">
    <text evidence="10">Catalyzes the acyloin condensation reaction between C atoms 2 and 3 of pyruvate and glyceraldehyde 3-phosphate to yield 1-deoxy-D-xylulose-5-phosphate (DXP).</text>
</comment>
<evidence type="ECO:0000313" key="13">
    <source>
        <dbReference type="Proteomes" id="UP000634672"/>
    </source>
</evidence>
<feature type="binding site" evidence="10">
    <location>
        <position position="284"/>
    </location>
    <ligand>
        <name>thiamine diphosphate</name>
        <dbReference type="ChEBI" id="CHEBI:58937"/>
    </ligand>
</feature>
<evidence type="ECO:0000256" key="2">
    <source>
        <dbReference type="ARBA" id="ARBA00011081"/>
    </source>
</evidence>
<dbReference type="SUPFAM" id="SSF52518">
    <property type="entry name" value="Thiamin diphosphate-binding fold (THDP-binding)"/>
    <property type="match status" value="2"/>
</dbReference>
<dbReference type="InterPro" id="IPR005477">
    <property type="entry name" value="Dxylulose-5-P_synthase"/>
</dbReference>
<evidence type="ECO:0000256" key="5">
    <source>
        <dbReference type="ARBA" id="ARBA00022723"/>
    </source>
</evidence>
<dbReference type="PROSITE" id="PS00802">
    <property type="entry name" value="TRANSKETOLASE_2"/>
    <property type="match status" value="1"/>
</dbReference>
<comment type="similarity">
    <text evidence="2 10">Belongs to the transketolase family. DXPS subfamily.</text>
</comment>
<evidence type="ECO:0000256" key="9">
    <source>
        <dbReference type="ARBA" id="ARBA00023229"/>
    </source>
</evidence>
<reference evidence="12 13" key="1">
    <citation type="submission" date="2020-08" db="EMBL/GenBank/DDBJ databases">
        <title>Genome public.</title>
        <authorList>
            <person name="Liu C."/>
            <person name="Sun Q."/>
        </authorList>
    </citation>
    <scope>NUCLEOTIDE SEQUENCE [LARGE SCALE GENOMIC DNA]</scope>
    <source>
        <strain evidence="12 13">NSJ-66</strain>
    </source>
</reference>
<dbReference type="InterPro" id="IPR020826">
    <property type="entry name" value="Transketolase_BS"/>
</dbReference>
<comment type="subunit">
    <text evidence="3 10">Homodimer.</text>
</comment>
<feature type="binding site" evidence="10">
    <location>
        <position position="72"/>
    </location>
    <ligand>
        <name>thiamine diphosphate</name>
        <dbReference type="ChEBI" id="CHEBI:58937"/>
    </ligand>
</feature>
<evidence type="ECO:0000313" key="12">
    <source>
        <dbReference type="EMBL" id="MBC5709202.1"/>
    </source>
</evidence>
<dbReference type="CDD" id="cd07033">
    <property type="entry name" value="TPP_PYR_DXS_TK_like"/>
    <property type="match status" value="1"/>
</dbReference>
<keyword evidence="13" id="KW-1185">Reference proteome</keyword>
<dbReference type="EMBL" id="JACOPB010000006">
    <property type="protein sequence ID" value="MBC5709202.1"/>
    <property type="molecule type" value="Genomic_DNA"/>
</dbReference>
<evidence type="ECO:0000256" key="3">
    <source>
        <dbReference type="ARBA" id="ARBA00011738"/>
    </source>
</evidence>
<keyword evidence="6 10" id="KW-0460">Magnesium</keyword>
<evidence type="ECO:0000256" key="8">
    <source>
        <dbReference type="ARBA" id="ARBA00023052"/>
    </source>
</evidence>
<dbReference type="Gene3D" id="3.40.50.920">
    <property type="match status" value="1"/>
</dbReference>
<protein>
    <recommendedName>
        <fullName evidence="10">1-deoxy-D-xylulose-5-phosphate synthase</fullName>
        <ecNumber evidence="10">2.2.1.7</ecNumber>
    </recommendedName>
    <alternativeName>
        <fullName evidence="10">1-deoxyxylulose-5-phosphate synthase</fullName>
        <shortName evidence="10">DXP synthase</shortName>
        <shortName evidence="10">DXPS</shortName>
    </alternativeName>
</protein>
<evidence type="ECO:0000256" key="1">
    <source>
        <dbReference type="ARBA" id="ARBA00004980"/>
    </source>
</evidence>
<feature type="binding site" evidence="10">
    <location>
        <position position="173"/>
    </location>
    <ligand>
        <name>Mg(2+)</name>
        <dbReference type="ChEBI" id="CHEBI:18420"/>
    </ligand>
</feature>
<keyword evidence="7 10" id="KW-0784">Thiamine biosynthesis</keyword>
<dbReference type="Pfam" id="PF02779">
    <property type="entry name" value="Transket_pyr"/>
    <property type="match status" value="1"/>
</dbReference>
<evidence type="ECO:0000256" key="7">
    <source>
        <dbReference type="ARBA" id="ARBA00022977"/>
    </source>
</evidence>
<comment type="pathway">
    <text evidence="1 10">Metabolic intermediate biosynthesis; 1-deoxy-D-xylulose 5-phosphate biosynthesis; 1-deoxy-D-xylulose 5-phosphate from D-glyceraldehyde 3-phosphate and pyruvate: step 1/1.</text>
</comment>
<dbReference type="Gene3D" id="3.40.50.970">
    <property type="match status" value="2"/>
</dbReference>
<comment type="cofactor">
    <cofactor evidence="10">
        <name>thiamine diphosphate</name>
        <dbReference type="ChEBI" id="CHEBI:58937"/>
    </cofactor>
    <text evidence="10">Binds 1 thiamine pyrophosphate per subunit.</text>
</comment>
<dbReference type="EC" id="2.2.1.7" evidence="10"/>
<keyword evidence="4 10" id="KW-0808">Transferase</keyword>
<evidence type="ECO:0000256" key="10">
    <source>
        <dbReference type="HAMAP-Rule" id="MF_00315"/>
    </source>
</evidence>
<dbReference type="SUPFAM" id="SSF52922">
    <property type="entry name" value="TK C-terminal domain-like"/>
    <property type="match status" value="1"/>
</dbReference>
<accession>A0ABR7H7Q3</accession>
<feature type="binding site" evidence="10">
    <location>
        <position position="173"/>
    </location>
    <ligand>
        <name>thiamine diphosphate</name>
        <dbReference type="ChEBI" id="CHEBI:58937"/>
    </ligand>
</feature>
<dbReference type="RefSeq" id="WP_187022277.1">
    <property type="nucleotide sequence ID" value="NZ_JACOPB010000006.1"/>
</dbReference>
<dbReference type="NCBIfam" id="TIGR00204">
    <property type="entry name" value="dxs"/>
    <property type="match status" value="1"/>
</dbReference>
<dbReference type="InterPro" id="IPR005475">
    <property type="entry name" value="Transketolase-like_Pyr-bd"/>
</dbReference>
<organism evidence="12 13">
    <name type="scientific">Hungatella hominis</name>
    <dbReference type="NCBI Taxonomy" id="2763050"/>
    <lineage>
        <taxon>Bacteria</taxon>
        <taxon>Bacillati</taxon>
        <taxon>Bacillota</taxon>
        <taxon>Clostridia</taxon>
        <taxon>Lachnospirales</taxon>
        <taxon>Lachnospiraceae</taxon>
        <taxon>Hungatella</taxon>
    </lineage>
</organism>
<dbReference type="InterPro" id="IPR029061">
    <property type="entry name" value="THDP-binding"/>
</dbReference>